<evidence type="ECO:0000256" key="2">
    <source>
        <dbReference type="ARBA" id="ARBA00022898"/>
    </source>
</evidence>
<dbReference type="Proteomes" id="UP000766570">
    <property type="component" value="Unassembled WGS sequence"/>
</dbReference>
<keyword evidence="5" id="KW-1185">Reference proteome</keyword>
<dbReference type="Gene3D" id="3.40.50.1100">
    <property type="match status" value="2"/>
</dbReference>
<proteinExistence type="predicted"/>
<dbReference type="EC" id="2.5.1.47" evidence="4"/>
<organism evidence="4 5">
    <name type="scientific">Paeniglutamicibacter psychrophenolicus</name>
    <dbReference type="NCBI Taxonomy" id="257454"/>
    <lineage>
        <taxon>Bacteria</taxon>
        <taxon>Bacillati</taxon>
        <taxon>Actinomycetota</taxon>
        <taxon>Actinomycetes</taxon>
        <taxon>Micrococcales</taxon>
        <taxon>Micrococcaceae</taxon>
        <taxon>Paeniglutamicibacter</taxon>
    </lineage>
</organism>
<evidence type="ECO:0000313" key="4">
    <source>
        <dbReference type="EMBL" id="MBP2375816.1"/>
    </source>
</evidence>
<dbReference type="GO" id="GO:0004124">
    <property type="term" value="F:cysteine synthase activity"/>
    <property type="evidence" value="ECO:0007669"/>
    <property type="project" value="UniProtKB-EC"/>
</dbReference>
<reference evidence="4 5" key="1">
    <citation type="submission" date="2021-03" db="EMBL/GenBank/DDBJ databases">
        <title>Sequencing the genomes of 1000 actinobacteria strains.</title>
        <authorList>
            <person name="Klenk H.-P."/>
        </authorList>
    </citation>
    <scope>NUCLEOTIDE SEQUENCE [LARGE SCALE GENOMIC DNA]</scope>
    <source>
        <strain evidence="4 5">DSM 15454</strain>
    </source>
</reference>
<gene>
    <name evidence="4" type="ORF">JOF46_003728</name>
</gene>
<protein>
    <submittedName>
        <fullName evidence="4">Cysteine synthase A</fullName>
        <ecNumber evidence="4">2.5.1.47</ecNumber>
    </submittedName>
</protein>
<evidence type="ECO:0000313" key="5">
    <source>
        <dbReference type="Proteomes" id="UP000766570"/>
    </source>
</evidence>
<dbReference type="PANTHER" id="PTHR10314">
    <property type="entry name" value="CYSTATHIONINE BETA-SYNTHASE"/>
    <property type="match status" value="1"/>
</dbReference>
<dbReference type="InterPro" id="IPR050214">
    <property type="entry name" value="Cys_Synth/Cystath_Beta-Synth"/>
</dbReference>
<keyword evidence="4" id="KW-0808">Transferase</keyword>
<dbReference type="CDD" id="cd01561">
    <property type="entry name" value="CBS_like"/>
    <property type="match status" value="1"/>
</dbReference>
<accession>A0ABS4WHX9</accession>
<evidence type="ECO:0000256" key="1">
    <source>
        <dbReference type="ARBA" id="ARBA00001933"/>
    </source>
</evidence>
<sequence length="321" mass="34384">MSSPTAKLKRLFEGSGMEIFAKLDLLQLSGSTKERTANSLIESLVASGRLEPGGLIVESTSGNLGIALARQSVVRGIGFVAVVDENANRSALEIMRAYGARVELVPTPPDGNKLAARRQRVQQLLDEHPGAVTTNQYGSPANPDAHFSTTMPEFMEAVDGRLDMLFVATSTTGTLLGCQRYLRQHQLQTTLVAVDAVGSVLFGGEEGLRRFPGLGAGIVTELSLQADPDVVCRIEEIDMVRGCRRLAQREGILAGASTGAIVAAMERHMPGLGEGSRIGFLVHDSGVPYLHTVYDDDWVRNNLGCEPEPSAVDRVQGTSTR</sequence>
<name>A0ABS4WHX9_9MICC</name>
<dbReference type="InterPro" id="IPR001926">
    <property type="entry name" value="TrpB-like_PALP"/>
</dbReference>
<feature type="domain" description="Tryptophan synthase beta chain-like PALP" evidence="3">
    <location>
        <begin position="4"/>
        <end position="283"/>
    </location>
</feature>
<keyword evidence="2" id="KW-0663">Pyridoxal phosphate</keyword>
<dbReference type="EMBL" id="JAGIOE010000001">
    <property type="protein sequence ID" value="MBP2375816.1"/>
    <property type="molecule type" value="Genomic_DNA"/>
</dbReference>
<dbReference type="InterPro" id="IPR036052">
    <property type="entry name" value="TrpB-like_PALP_sf"/>
</dbReference>
<evidence type="ECO:0000259" key="3">
    <source>
        <dbReference type="Pfam" id="PF00291"/>
    </source>
</evidence>
<dbReference type="SUPFAM" id="SSF53686">
    <property type="entry name" value="Tryptophan synthase beta subunit-like PLP-dependent enzymes"/>
    <property type="match status" value="1"/>
</dbReference>
<comment type="caution">
    <text evidence="4">The sequence shown here is derived from an EMBL/GenBank/DDBJ whole genome shotgun (WGS) entry which is preliminary data.</text>
</comment>
<dbReference type="Pfam" id="PF00291">
    <property type="entry name" value="PALP"/>
    <property type="match status" value="1"/>
</dbReference>
<comment type="cofactor">
    <cofactor evidence="1">
        <name>pyridoxal 5'-phosphate</name>
        <dbReference type="ChEBI" id="CHEBI:597326"/>
    </cofactor>
</comment>